<gene>
    <name evidence="1" type="ORF">PISMIDRAFT_230438</name>
</gene>
<keyword evidence="2" id="KW-1185">Reference proteome</keyword>
<dbReference type="AlphaFoldDB" id="A0A0C9ZBJ3"/>
<reference evidence="1 2" key="1">
    <citation type="submission" date="2014-04" db="EMBL/GenBank/DDBJ databases">
        <authorList>
            <consortium name="DOE Joint Genome Institute"/>
            <person name="Kuo A."/>
            <person name="Kohler A."/>
            <person name="Costa M.D."/>
            <person name="Nagy L.G."/>
            <person name="Floudas D."/>
            <person name="Copeland A."/>
            <person name="Barry K.W."/>
            <person name="Cichocki N."/>
            <person name="Veneault-Fourrey C."/>
            <person name="LaButti K."/>
            <person name="Lindquist E.A."/>
            <person name="Lipzen A."/>
            <person name="Lundell T."/>
            <person name="Morin E."/>
            <person name="Murat C."/>
            <person name="Sun H."/>
            <person name="Tunlid A."/>
            <person name="Henrissat B."/>
            <person name="Grigoriev I.V."/>
            <person name="Hibbett D.S."/>
            <person name="Martin F."/>
            <person name="Nordberg H.P."/>
            <person name="Cantor M.N."/>
            <person name="Hua S.X."/>
        </authorList>
    </citation>
    <scope>NUCLEOTIDE SEQUENCE [LARGE SCALE GENOMIC DNA]</scope>
    <source>
        <strain evidence="1 2">441</strain>
    </source>
</reference>
<reference evidence="2" key="2">
    <citation type="submission" date="2015-01" db="EMBL/GenBank/DDBJ databases">
        <title>Evolutionary Origins and Diversification of the Mycorrhizal Mutualists.</title>
        <authorList>
            <consortium name="DOE Joint Genome Institute"/>
            <consortium name="Mycorrhizal Genomics Consortium"/>
            <person name="Kohler A."/>
            <person name="Kuo A."/>
            <person name="Nagy L.G."/>
            <person name="Floudas D."/>
            <person name="Copeland A."/>
            <person name="Barry K.W."/>
            <person name="Cichocki N."/>
            <person name="Veneault-Fourrey C."/>
            <person name="LaButti K."/>
            <person name="Lindquist E.A."/>
            <person name="Lipzen A."/>
            <person name="Lundell T."/>
            <person name="Morin E."/>
            <person name="Murat C."/>
            <person name="Riley R."/>
            <person name="Ohm R."/>
            <person name="Sun H."/>
            <person name="Tunlid A."/>
            <person name="Henrissat B."/>
            <person name="Grigoriev I.V."/>
            <person name="Hibbett D.S."/>
            <person name="Martin F."/>
        </authorList>
    </citation>
    <scope>NUCLEOTIDE SEQUENCE [LARGE SCALE GENOMIC DNA]</scope>
    <source>
        <strain evidence="2">441</strain>
    </source>
</reference>
<proteinExistence type="predicted"/>
<evidence type="ECO:0000313" key="2">
    <source>
        <dbReference type="Proteomes" id="UP000054018"/>
    </source>
</evidence>
<dbReference type="Proteomes" id="UP000054018">
    <property type="component" value="Unassembled WGS sequence"/>
</dbReference>
<evidence type="ECO:0000313" key="1">
    <source>
        <dbReference type="EMBL" id="KIK17293.1"/>
    </source>
</evidence>
<organism evidence="1 2">
    <name type="scientific">Pisolithus microcarpus 441</name>
    <dbReference type="NCBI Taxonomy" id="765257"/>
    <lineage>
        <taxon>Eukaryota</taxon>
        <taxon>Fungi</taxon>
        <taxon>Dikarya</taxon>
        <taxon>Basidiomycota</taxon>
        <taxon>Agaricomycotina</taxon>
        <taxon>Agaricomycetes</taxon>
        <taxon>Agaricomycetidae</taxon>
        <taxon>Boletales</taxon>
        <taxon>Sclerodermatineae</taxon>
        <taxon>Pisolithaceae</taxon>
        <taxon>Pisolithus</taxon>
    </lineage>
</organism>
<dbReference type="EMBL" id="KN833833">
    <property type="protein sequence ID" value="KIK17293.1"/>
    <property type="molecule type" value="Genomic_DNA"/>
</dbReference>
<dbReference type="HOGENOM" id="CLU_1907503_0_0_1"/>
<name>A0A0C9ZBJ3_9AGAM</name>
<protein>
    <submittedName>
        <fullName evidence="1">Uncharacterized protein</fullName>
    </submittedName>
</protein>
<accession>A0A0C9ZBJ3</accession>
<sequence>MGICPLRRWASRERFFPVISRDARGPKYSHRGQCASRMRHANSNPSSKQNYDPLVVPDLSGWCHSSTPLRNIEESNGYHALSLSFSVHICRRSYLTAANGISLPDTGVSRFKAEPSYLCLSSQHRRIHGGSAE</sequence>